<dbReference type="RefSeq" id="WP_103202190.1">
    <property type="nucleotide sequence ID" value="NZ_CVTD020000010.1"/>
</dbReference>
<keyword evidence="11" id="KW-1185">Reference proteome</keyword>
<dbReference type="Pfam" id="PF00196">
    <property type="entry name" value="GerE"/>
    <property type="match status" value="1"/>
</dbReference>
<reference evidence="10 11" key="1">
    <citation type="submission" date="2015-06" db="EMBL/GenBank/DDBJ databases">
        <authorList>
            <person name="Wibberg Daniel"/>
        </authorList>
    </citation>
    <scope>NUCLEOTIDE SEQUENCE [LARGE SCALE GENOMIC DNA]</scope>
    <source>
        <strain evidence="10 11">T3/55T</strain>
    </source>
</reference>
<dbReference type="Pfam" id="PF00072">
    <property type="entry name" value="Response_reg"/>
    <property type="match status" value="1"/>
</dbReference>
<evidence type="ECO:0000259" key="9">
    <source>
        <dbReference type="PROSITE" id="PS50110"/>
    </source>
</evidence>
<evidence type="ECO:0000256" key="2">
    <source>
        <dbReference type="ARBA" id="ARBA00022553"/>
    </source>
</evidence>
<evidence type="ECO:0000256" key="5">
    <source>
        <dbReference type="ARBA" id="ARBA00023163"/>
    </source>
</evidence>
<evidence type="ECO:0000256" key="7">
    <source>
        <dbReference type="PROSITE-ProRule" id="PRU00169"/>
    </source>
</evidence>
<evidence type="ECO:0000259" key="8">
    <source>
        <dbReference type="PROSITE" id="PS50043"/>
    </source>
</evidence>
<accession>A0A0H5SGC2</accession>
<feature type="domain" description="Response regulatory" evidence="9">
    <location>
        <begin position="3"/>
        <end position="119"/>
    </location>
</feature>
<dbReference type="CDD" id="cd06170">
    <property type="entry name" value="LuxR_C_like"/>
    <property type="match status" value="1"/>
</dbReference>
<evidence type="ECO:0000256" key="1">
    <source>
        <dbReference type="ARBA" id="ARBA00018672"/>
    </source>
</evidence>
<evidence type="ECO:0000256" key="4">
    <source>
        <dbReference type="ARBA" id="ARBA00023125"/>
    </source>
</evidence>
<dbReference type="InterPro" id="IPR016032">
    <property type="entry name" value="Sig_transdc_resp-reg_C-effctor"/>
</dbReference>
<feature type="domain" description="HTH luxR-type" evidence="8">
    <location>
        <begin position="150"/>
        <end position="215"/>
    </location>
</feature>
<evidence type="ECO:0000256" key="6">
    <source>
        <dbReference type="ARBA" id="ARBA00024867"/>
    </source>
</evidence>
<dbReference type="PROSITE" id="PS50110">
    <property type="entry name" value="RESPONSE_REGULATORY"/>
    <property type="match status" value="1"/>
</dbReference>
<organism evidence="10 11">
    <name type="scientific">Herbinix hemicellulosilytica</name>
    <dbReference type="NCBI Taxonomy" id="1564487"/>
    <lineage>
        <taxon>Bacteria</taxon>
        <taxon>Bacillati</taxon>
        <taxon>Bacillota</taxon>
        <taxon>Clostridia</taxon>
        <taxon>Lachnospirales</taxon>
        <taxon>Lachnospiraceae</taxon>
        <taxon>Herbinix</taxon>
    </lineage>
</organism>
<keyword evidence="5" id="KW-0804">Transcription</keyword>
<feature type="modified residue" description="4-aspartylphosphate" evidence="7">
    <location>
        <position position="54"/>
    </location>
</feature>
<gene>
    <name evidence="10" type="ORF">HHT355_0872</name>
</gene>
<dbReference type="SMART" id="SM00448">
    <property type="entry name" value="REC"/>
    <property type="match status" value="1"/>
</dbReference>
<dbReference type="GO" id="GO:0003677">
    <property type="term" value="F:DNA binding"/>
    <property type="evidence" value="ECO:0007669"/>
    <property type="project" value="UniProtKB-KW"/>
</dbReference>
<dbReference type="SMART" id="SM00421">
    <property type="entry name" value="HTH_LUXR"/>
    <property type="match status" value="1"/>
</dbReference>
<dbReference type="OrthoDB" id="9779069at2"/>
<proteinExistence type="predicted"/>
<evidence type="ECO:0000256" key="3">
    <source>
        <dbReference type="ARBA" id="ARBA00023015"/>
    </source>
</evidence>
<dbReference type="InterPro" id="IPR011006">
    <property type="entry name" value="CheY-like_superfamily"/>
</dbReference>
<dbReference type="PANTHER" id="PTHR43214:SF40">
    <property type="entry name" value="TRANSCRIPTIONAL REGULATORY PROTEIN LNRK"/>
    <property type="match status" value="1"/>
</dbReference>
<keyword evidence="3" id="KW-0805">Transcription regulation</keyword>
<dbReference type="SUPFAM" id="SSF52172">
    <property type="entry name" value="CheY-like"/>
    <property type="match status" value="1"/>
</dbReference>
<evidence type="ECO:0000313" key="11">
    <source>
        <dbReference type="Proteomes" id="UP000236497"/>
    </source>
</evidence>
<dbReference type="Gene3D" id="3.40.50.2300">
    <property type="match status" value="1"/>
</dbReference>
<dbReference type="EMBL" id="CVTD020000010">
    <property type="protein sequence ID" value="CRZ34075.1"/>
    <property type="molecule type" value="Genomic_DNA"/>
</dbReference>
<dbReference type="InterPro" id="IPR000792">
    <property type="entry name" value="Tscrpt_reg_LuxR_C"/>
</dbReference>
<dbReference type="AlphaFoldDB" id="A0A0H5SGC2"/>
<dbReference type="GO" id="GO:0000160">
    <property type="term" value="P:phosphorelay signal transduction system"/>
    <property type="evidence" value="ECO:0007669"/>
    <property type="project" value="InterPro"/>
</dbReference>
<dbReference type="PRINTS" id="PR00038">
    <property type="entry name" value="HTHLUXR"/>
</dbReference>
<comment type="function">
    <text evidence="6">May play the central regulatory role in sporulation. It may be an element of the effector pathway responsible for the activation of sporulation genes in response to nutritional stress. Spo0A may act in concert with spo0H (a sigma factor) to control the expression of some genes that are critical to the sporulation process.</text>
</comment>
<dbReference type="SUPFAM" id="SSF46894">
    <property type="entry name" value="C-terminal effector domain of the bipartite response regulators"/>
    <property type="match status" value="1"/>
</dbReference>
<sequence length="230" mass="26121">MIKVLIADDQELIRHSLQIVLSNKQNIEVTDAVADGQEVIRSVRKNKPDVILMDIRMPKMDGVQCTKIIKENYPEIKIIILTTFDDDEYIYDALKYGASGYLLKGVSMDELVNAIQTVYSGRAMINPDIATKVVRLFSQMAKADFFIDTGQKAEQELTKTELKIIEQIEYGLSNKEIADALNLSEGTVRNYISTILNKLKLRDRTQLAIWAIQAKIGKKGLNMERHNENE</sequence>
<dbReference type="GO" id="GO:0006355">
    <property type="term" value="P:regulation of DNA-templated transcription"/>
    <property type="evidence" value="ECO:0007669"/>
    <property type="project" value="InterPro"/>
</dbReference>
<dbReference type="Proteomes" id="UP000236497">
    <property type="component" value="Unassembled WGS sequence"/>
</dbReference>
<protein>
    <recommendedName>
        <fullName evidence="1">Stage 0 sporulation protein A homolog</fullName>
    </recommendedName>
</protein>
<evidence type="ECO:0000313" key="10">
    <source>
        <dbReference type="EMBL" id="CRZ34075.1"/>
    </source>
</evidence>
<dbReference type="PANTHER" id="PTHR43214">
    <property type="entry name" value="TWO-COMPONENT RESPONSE REGULATOR"/>
    <property type="match status" value="1"/>
</dbReference>
<dbReference type="PROSITE" id="PS50043">
    <property type="entry name" value="HTH_LUXR_2"/>
    <property type="match status" value="1"/>
</dbReference>
<name>A0A0H5SGC2_HERHM</name>
<dbReference type="InterPro" id="IPR039420">
    <property type="entry name" value="WalR-like"/>
</dbReference>
<keyword evidence="4" id="KW-0238">DNA-binding</keyword>
<keyword evidence="2 7" id="KW-0597">Phosphoprotein</keyword>
<dbReference type="CDD" id="cd17535">
    <property type="entry name" value="REC_NarL-like"/>
    <property type="match status" value="1"/>
</dbReference>
<dbReference type="InterPro" id="IPR001789">
    <property type="entry name" value="Sig_transdc_resp-reg_receiver"/>
</dbReference>
<dbReference type="InterPro" id="IPR058245">
    <property type="entry name" value="NreC/VraR/RcsB-like_REC"/>
</dbReference>